<keyword evidence="8" id="KW-1185">Reference proteome</keyword>
<feature type="binding site" evidence="5">
    <location>
        <position position="173"/>
    </location>
    <ligand>
        <name>GTP</name>
        <dbReference type="ChEBI" id="CHEBI:37565"/>
    </ligand>
</feature>
<dbReference type="GO" id="GO:0005525">
    <property type="term" value="F:GTP binding"/>
    <property type="evidence" value="ECO:0007669"/>
    <property type="project" value="UniProtKB-KW"/>
</dbReference>
<evidence type="ECO:0000256" key="2">
    <source>
        <dbReference type="ARBA" id="ARBA00022741"/>
    </source>
</evidence>
<dbReference type="GO" id="GO:0003924">
    <property type="term" value="F:GTPase activity"/>
    <property type="evidence" value="ECO:0007669"/>
    <property type="project" value="TreeGrafter"/>
</dbReference>
<dbReference type="RefSeq" id="WP_073345957.1">
    <property type="nucleotide sequence ID" value="NZ_FQVH01000042.1"/>
</dbReference>
<comment type="function">
    <text evidence="4">Required for a late step of 50S ribosomal subunit assembly. Has GTPase activity.</text>
</comment>
<dbReference type="PIRSF" id="PIRSF006230">
    <property type="entry name" value="MG442"/>
    <property type="match status" value="1"/>
</dbReference>
<comment type="similarity">
    <text evidence="4">Belongs to the TRAFAC class YlqF/YawG GTPase family. MTG1 subfamily.</text>
</comment>
<evidence type="ECO:0000256" key="5">
    <source>
        <dbReference type="PIRSR" id="PIRSR006230-1"/>
    </source>
</evidence>
<feature type="binding site" evidence="5">
    <location>
        <begin position="129"/>
        <end position="134"/>
    </location>
    <ligand>
        <name>GTP</name>
        <dbReference type="ChEBI" id="CHEBI:37565"/>
    </ligand>
</feature>
<proteinExistence type="inferred from homology"/>
<dbReference type="OrthoDB" id="9779790at2"/>
<dbReference type="InterPro" id="IPR030378">
    <property type="entry name" value="G_CP_dom"/>
</dbReference>
<dbReference type="EMBL" id="FQVH01000042">
    <property type="protein sequence ID" value="SHF75195.1"/>
    <property type="molecule type" value="Genomic_DNA"/>
</dbReference>
<gene>
    <name evidence="7" type="ORF">SAMN02746089_02498</name>
</gene>
<keyword evidence="2 4" id="KW-0547">Nucleotide-binding</keyword>
<dbReference type="SUPFAM" id="SSF52540">
    <property type="entry name" value="P-loop containing nucleoside triphosphate hydrolases"/>
    <property type="match status" value="1"/>
</dbReference>
<dbReference type="PROSITE" id="PS51721">
    <property type="entry name" value="G_CP"/>
    <property type="match status" value="1"/>
</dbReference>
<accession>A0A1M5E7Q1</accession>
<evidence type="ECO:0000256" key="3">
    <source>
        <dbReference type="ARBA" id="ARBA00023134"/>
    </source>
</evidence>
<keyword evidence="3 4" id="KW-0342">GTP-binding</keyword>
<dbReference type="GO" id="GO:0005737">
    <property type="term" value="C:cytoplasm"/>
    <property type="evidence" value="ECO:0007669"/>
    <property type="project" value="UniProtKB-SubCell"/>
</dbReference>
<evidence type="ECO:0000259" key="6">
    <source>
        <dbReference type="PROSITE" id="PS51721"/>
    </source>
</evidence>
<dbReference type="Gene3D" id="3.40.50.300">
    <property type="entry name" value="P-loop containing nucleotide triphosphate hydrolases"/>
    <property type="match status" value="1"/>
</dbReference>
<organism evidence="7 8">
    <name type="scientific">Caldanaerobius fijiensis DSM 17918</name>
    <dbReference type="NCBI Taxonomy" id="1121256"/>
    <lineage>
        <taxon>Bacteria</taxon>
        <taxon>Bacillati</taxon>
        <taxon>Bacillota</taxon>
        <taxon>Clostridia</taxon>
        <taxon>Thermoanaerobacterales</taxon>
        <taxon>Thermoanaerobacteraceae</taxon>
        <taxon>Caldanaerobius</taxon>
    </lineage>
</organism>
<dbReference type="Pfam" id="PF01926">
    <property type="entry name" value="MMR_HSR1"/>
    <property type="match status" value="1"/>
</dbReference>
<dbReference type="PANTHER" id="PTHR45782">
    <property type="entry name" value="MITOCHONDRIAL RIBOSOME-ASSOCIATED GTPASE 1"/>
    <property type="match status" value="1"/>
</dbReference>
<evidence type="ECO:0000313" key="7">
    <source>
        <dbReference type="EMBL" id="SHF75195.1"/>
    </source>
</evidence>
<dbReference type="NCBIfam" id="TIGR03596">
    <property type="entry name" value="GTPase_YlqF"/>
    <property type="match status" value="1"/>
</dbReference>
<feature type="domain" description="CP-type G" evidence="6">
    <location>
        <begin position="10"/>
        <end position="177"/>
    </location>
</feature>
<reference evidence="7 8" key="1">
    <citation type="submission" date="2016-11" db="EMBL/GenBank/DDBJ databases">
        <authorList>
            <person name="Jaros S."/>
            <person name="Januszkiewicz K."/>
            <person name="Wedrychowicz H."/>
        </authorList>
    </citation>
    <scope>NUCLEOTIDE SEQUENCE [LARGE SCALE GENOMIC DNA]</scope>
    <source>
        <strain evidence="7 8">DSM 17918</strain>
    </source>
</reference>
<comment type="subcellular location">
    <subcellularLocation>
        <location evidence="4">Cytoplasm</location>
    </subcellularLocation>
</comment>
<dbReference type="Gene3D" id="1.10.1580.10">
    <property type="match status" value="1"/>
</dbReference>
<evidence type="ECO:0000256" key="4">
    <source>
        <dbReference type="PIRNR" id="PIRNR006230"/>
    </source>
</evidence>
<dbReference type="InterPro" id="IPR027417">
    <property type="entry name" value="P-loop_NTPase"/>
</dbReference>
<dbReference type="PANTHER" id="PTHR45782:SF4">
    <property type="entry name" value="MITOCHONDRIAL RIBOSOME-ASSOCIATED GTPASE 1"/>
    <property type="match status" value="1"/>
</dbReference>
<protein>
    <recommendedName>
        <fullName evidence="1 4">Ribosome biogenesis GTPase A</fullName>
    </recommendedName>
</protein>
<dbReference type="InterPro" id="IPR019991">
    <property type="entry name" value="GTP-bd_ribosome_bgen"/>
</dbReference>
<dbReference type="InterPro" id="IPR016478">
    <property type="entry name" value="GTPase_MTG1"/>
</dbReference>
<evidence type="ECO:0000313" key="8">
    <source>
        <dbReference type="Proteomes" id="UP000184088"/>
    </source>
</evidence>
<feature type="binding site" evidence="5">
    <location>
        <begin position="57"/>
        <end position="60"/>
    </location>
    <ligand>
        <name>GTP</name>
        <dbReference type="ChEBI" id="CHEBI:37565"/>
    </ligand>
</feature>
<keyword evidence="4" id="KW-0963">Cytoplasm</keyword>
<name>A0A1M5E7Q1_9THEO</name>
<dbReference type="GO" id="GO:0006412">
    <property type="term" value="P:translation"/>
    <property type="evidence" value="ECO:0007669"/>
    <property type="project" value="TreeGrafter"/>
</dbReference>
<dbReference type="FunFam" id="3.40.50.300:FF:000590">
    <property type="entry name" value="Ribosome biogenesis GTPase A"/>
    <property type="match status" value="1"/>
</dbReference>
<dbReference type="CDD" id="cd01856">
    <property type="entry name" value="YlqF"/>
    <property type="match status" value="1"/>
</dbReference>
<dbReference type="Proteomes" id="UP000184088">
    <property type="component" value="Unassembled WGS sequence"/>
</dbReference>
<evidence type="ECO:0000256" key="1">
    <source>
        <dbReference type="ARBA" id="ARBA00014898"/>
    </source>
</evidence>
<dbReference type="AlphaFoldDB" id="A0A1M5E7Q1"/>
<dbReference type="STRING" id="1121256.SAMN02746089_02498"/>
<dbReference type="InterPro" id="IPR023179">
    <property type="entry name" value="GTP-bd_ortho_bundle_sf"/>
</dbReference>
<dbReference type="InterPro" id="IPR006073">
    <property type="entry name" value="GTP-bd"/>
</dbReference>
<sequence length="285" mass="32462">MIQWYPGHMAKTKKIIAENLKHIDIALHIIDARIPKSSYNPLLERILGSKPQIIVFNKADLADSSANKKWIMYYNDKGINIVETNAKNRQGIDDIFKTARDLMRNRREKLMRVGYVNVPIRLMILGIPNVGKSTLINAMVGSTKAKVGNKPGITKGKQWIRIGDEFEYMDTPGILWPKFEDEMTGYMLALVGSINDDLLDFEELSLKFIERIVQRYPEVLLEKYKLDRLSDDNYTNLVNIGKKRGCLIKGGEVDTLKAAKIVIDDFRSGRLGNITLELPEDIGHE</sequence>